<name>A0A3P3YGM4_PLABS</name>
<evidence type="ECO:0000313" key="5">
    <source>
        <dbReference type="Proteomes" id="UP000290189"/>
    </source>
</evidence>
<dbReference type="AlphaFoldDB" id="A0A3P3YGM4"/>
<dbReference type="GO" id="GO:0006355">
    <property type="term" value="P:regulation of DNA-templated transcription"/>
    <property type="evidence" value="ECO:0007669"/>
    <property type="project" value="InterPro"/>
</dbReference>
<feature type="region of interest" description="Disordered" evidence="3">
    <location>
        <begin position="198"/>
        <end position="241"/>
    </location>
</feature>
<accession>A0A3P3YGM4</accession>
<evidence type="ECO:0000256" key="3">
    <source>
        <dbReference type="SAM" id="MobiDB-lite"/>
    </source>
</evidence>
<dbReference type="GO" id="GO:0005634">
    <property type="term" value="C:nucleus"/>
    <property type="evidence" value="ECO:0007669"/>
    <property type="project" value="UniProtKB-SubCell"/>
</dbReference>
<reference evidence="4 5" key="1">
    <citation type="submission" date="2018-03" db="EMBL/GenBank/DDBJ databases">
        <authorList>
            <person name="Fogelqvist J."/>
        </authorList>
    </citation>
    <scope>NUCLEOTIDE SEQUENCE [LARGE SCALE GENOMIC DNA]</scope>
</reference>
<organism evidence="4 5">
    <name type="scientific">Plasmodiophora brassicae</name>
    <name type="common">Clubroot disease agent</name>
    <dbReference type="NCBI Taxonomy" id="37360"/>
    <lineage>
        <taxon>Eukaryota</taxon>
        <taxon>Sar</taxon>
        <taxon>Rhizaria</taxon>
        <taxon>Endomyxa</taxon>
        <taxon>Phytomyxea</taxon>
        <taxon>Plasmodiophorida</taxon>
        <taxon>Plasmodiophoridae</taxon>
        <taxon>Plasmodiophora</taxon>
    </lineage>
</organism>
<keyword evidence="2" id="KW-0539">Nucleus</keyword>
<comment type="subcellular location">
    <subcellularLocation>
        <location evidence="1">Nucleus</location>
    </subcellularLocation>
</comment>
<proteinExistence type="predicted"/>
<dbReference type="PROSITE" id="PS00354">
    <property type="entry name" value="HMGI_Y"/>
    <property type="match status" value="1"/>
</dbReference>
<gene>
    <name evidence="4" type="ORF">PLBR_LOCUS6520</name>
</gene>
<dbReference type="EMBL" id="OVEO01000011">
    <property type="protein sequence ID" value="SPQ99305.1"/>
    <property type="molecule type" value="Genomic_DNA"/>
</dbReference>
<protein>
    <submittedName>
        <fullName evidence="4">Uncharacterized protein</fullName>
    </submittedName>
</protein>
<evidence type="ECO:0000256" key="1">
    <source>
        <dbReference type="ARBA" id="ARBA00004123"/>
    </source>
</evidence>
<evidence type="ECO:0000313" key="4">
    <source>
        <dbReference type="EMBL" id="SPQ99305.1"/>
    </source>
</evidence>
<geneLocation type="mitochondrion" evidence="4"/>
<sequence length="294" mass="33476">MEDYFVSAVFKQRLADHSKATTARIDQALQLRYPRNSLPFEVKYVIHLLFQACGLDTCIAFRYWKCRHDLQDEKTALSTFKALRRDLVSAETIEDFVIQAGRDILNEAVDVPRTDEGWTIRSSAHHPMEKLIQDPETNERLKRSVRGCVFDHRACCDFHALRHLPMKKRSIPKRAYSMKEGEEEQRSQRAIEIVASKKTSGIASPAAHSDGNGGPELNAGAAKRGRGRPRKRRDDTIESQVQEDTRCAIRVKPQSRSERALPLTGIITEFYTQTSLSLRTSTGLVRELVKNVVR</sequence>
<keyword evidence="4" id="KW-0496">Mitochondrion</keyword>
<dbReference type="Proteomes" id="UP000290189">
    <property type="component" value="Unassembled WGS sequence"/>
</dbReference>
<evidence type="ECO:0000256" key="2">
    <source>
        <dbReference type="ARBA" id="ARBA00023242"/>
    </source>
</evidence>
<dbReference type="InterPro" id="IPR000637">
    <property type="entry name" value="HMGI/Y_DNA-bd_CS"/>
</dbReference>